<dbReference type="InterPro" id="IPR002088">
    <property type="entry name" value="Prenyl_trans_a"/>
</dbReference>
<dbReference type="OrthoDB" id="272289at2759"/>
<protein>
    <recommendedName>
        <fullName evidence="9">Protein farnesyltransferase/geranylgeranyltransferase type-1 subunit alpha</fullName>
        <ecNumber evidence="4">2.5.1.58</ecNumber>
        <ecNumber evidence="3">2.5.1.59</ecNumber>
    </recommendedName>
    <alternativeName>
        <fullName evidence="12">CAAX farnesyltransferase subunit alpha</fullName>
    </alternativeName>
    <alternativeName>
        <fullName evidence="11">FTase-alpha</fullName>
    </alternativeName>
    <alternativeName>
        <fullName evidence="10">Ras proteins prenyltransferase subunit alpha</fullName>
    </alternativeName>
    <alternativeName>
        <fullName evidence="13">Type I protein geranyl-geranyltransferase subunit alpha</fullName>
    </alternativeName>
</protein>
<dbReference type="EC" id="2.5.1.59" evidence="3"/>
<dbReference type="PANTHER" id="PTHR11129">
    <property type="entry name" value="PROTEIN FARNESYLTRANSFERASE ALPHA SUBUNIT/RAB GERANYLGERANYL TRANSFERASE ALPHA SUBUNIT"/>
    <property type="match status" value="1"/>
</dbReference>
<keyword evidence="8" id="KW-0460">Magnesium</keyword>
<proteinExistence type="inferred from homology"/>
<dbReference type="Gene3D" id="1.25.40.120">
    <property type="entry name" value="Protein prenylyltransferase"/>
    <property type="match status" value="1"/>
</dbReference>
<evidence type="ECO:0000313" key="15">
    <source>
        <dbReference type="Proteomes" id="UP000232323"/>
    </source>
</evidence>
<accession>A0A250WUJ4</accession>
<evidence type="ECO:0000256" key="3">
    <source>
        <dbReference type="ARBA" id="ARBA00012700"/>
    </source>
</evidence>
<evidence type="ECO:0000256" key="8">
    <source>
        <dbReference type="ARBA" id="ARBA00022842"/>
    </source>
</evidence>
<dbReference type="EMBL" id="BEGY01000006">
    <property type="protein sequence ID" value="GAX74302.1"/>
    <property type="molecule type" value="Genomic_DNA"/>
</dbReference>
<reference evidence="14 15" key="1">
    <citation type="submission" date="2017-08" db="EMBL/GenBank/DDBJ databases">
        <title>Acidophilic green algal genome provides insights into adaptation to an acidic environment.</title>
        <authorList>
            <person name="Hirooka S."/>
            <person name="Hirose Y."/>
            <person name="Kanesaki Y."/>
            <person name="Higuchi S."/>
            <person name="Fujiwara T."/>
            <person name="Onuma R."/>
            <person name="Era A."/>
            <person name="Ohbayashi R."/>
            <person name="Uzuka A."/>
            <person name="Nozaki H."/>
            <person name="Yoshikawa H."/>
            <person name="Miyagishima S.Y."/>
        </authorList>
    </citation>
    <scope>NUCLEOTIDE SEQUENCE [LARGE SCALE GENOMIC DNA]</scope>
    <source>
        <strain evidence="14 15">NIES-2499</strain>
    </source>
</reference>
<evidence type="ECO:0000256" key="10">
    <source>
        <dbReference type="ARBA" id="ARBA00041392"/>
    </source>
</evidence>
<dbReference type="Pfam" id="PF01239">
    <property type="entry name" value="PPTA"/>
    <property type="match status" value="5"/>
</dbReference>
<dbReference type="STRING" id="1157962.A0A250WUJ4"/>
<comment type="similarity">
    <text evidence="2">Belongs to the protein prenyltransferase subunit alpha family.</text>
</comment>
<evidence type="ECO:0000256" key="2">
    <source>
        <dbReference type="ARBA" id="ARBA00006734"/>
    </source>
</evidence>
<keyword evidence="6" id="KW-0808">Transferase</keyword>
<dbReference type="AlphaFoldDB" id="A0A250WUJ4"/>
<dbReference type="GO" id="GO:0005953">
    <property type="term" value="C:CAAX-protein geranylgeranyltransferase complex"/>
    <property type="evidence" value="ECO:0007669"/>
    <property type="project" value="TreeGrafter"/>
</dbReference>
<comment type="cofactor">
    <cofactor evidence="1">
        <name>Mg(2+)</name>
        <dbReference type="ChEBI" id="CHEBI:18420"/>
    </cofactor>
</comment>
<sequence length="387" mass="43658">MERDIVKAPYSQQELWADVSPIFVDDGNSVVAVQYTPEHREALSYFRAVLVSGEKSTRVLELASDMIRLNMADYTAWQLRWLCVEALDNKLEEEYQFTEDIMKTNAKNYQLWNHRRKIALKAGPAAAELELEFSARALDLDEKNYHAWAHRMAVVEAFGLWEIELLYVEEMIDRDIRNNSAWNQRAFIMKSQLQLSAGIADEQTTVMASSPRILGIPPSGITADLTYVNTSSNMGRVLEDTLSRELTYVSNKIAAAPRNESCWNYLLGLFTLPGCSPFELCRWPQVYDTCMAAVTKAPSCPPALAALAEFYIAAAESAVEVCSQGNTGAFEVDAAKKTVRSAVRHAFYVLEGLDVADPIRAPYWAHRKQRVQMLLSRADLDVDYMQT</sequence>
<evidence type="ECO:0000256" key="11">
    <source>
        <dbReference type="ARBA" id="ARBA00042436"/>
    </source>
</evidence>
<organism evidence="14 15">
    <name type="scientific">Chlamydomonas eustigma</name>
    <dbReference type="NCBI Taxonomy" id="1157962"/>
    <lineage>
        <taxon>Eukaryota</taxon>
        <taxon>Viridiplantae</taxon>
        <taxon>Chlorophyta</taxon>
        <taxon>core chlorophytes</taxon>
        <taxon>Chlorophyceae</taxon>
        <taxon>CS clade</taxon>
        <taxon>Chlamydomonadales</taxon>
        <taxon>Chlamydomonadaceae</taxon>
        <taxon>Chlamydomonas</taxon>
    </lineage>
</organism>
<evidence type="ECO:0000256" key="12">
    <source>
        <dbReference type="ARBA" id="ARBA00043086"/>
    </source>
</evidence>
<name>A0A250WUJ4_9CHLO</name>
<keyword evidence="15" id="KW-1185">Reference proteome</keyword>
<dbReference type="SUPFAM" id="SSF48439">
    <property type="entry name" value="Protein prenylyltransferase"/>
    <property type="match status" value="1"/>
</dbReference>
<gene>
    <name evidence="14" type="ORF">CEUSTIGMA_g1751.t1</name>
</gene>
<dbReference type="Proteomes" id="UP000232323">
    <property type="component" value="Unassembled WGS sequence"/>
</dbReference>
<evidence type="ECO:0000256" key="5">
    <source>
        <dbReference type="ARBA" id="ARBA00022602"/>
    </source>
</evidence>
<keyword evidence="5" id="KW-0637">Prenyltransferase</keyword>
<dbReference type="GO" id="GO:0005965">
    <property type="term" value="C:protein farnesyltransferase complex"/>
    <property type="evidence" value="ECO:0007669"/>
    <property type="project" value="TreeGrafter"/>
</dbReference>
<evidence type="ECO:0000256" key="4">
    <source>
        <dbReference type="ARBA" id="ARBA00012702"/>
    </source>
</evidence>
<evidence type="ECO:0000256" key="7">
    <source>
        <dbReference type="ARBA" id="ARBA00022737"/>
    </source>
</evidence>
<evidence type="ECO:0000256" key="6">
    <source>
        <dbReference type="ARBA" id="ARBA00022679"/>
    </source>
</evidence>
<evidence type="ECO:0000256" key="9">
    <source>
        <dbReference type="ARBA" id="ARBA00040965"/>
    </source>
</evidence>
<keyword evidence="7" id="KW-0677">Repeat</keyword>
<evidence type="ECO:0000256" key="1">
    <source>
        <dbReference type="ARBA" id="ARBA00001946"/>
    </source>
</evidence>
<evidence type="ECO:0000256" key="13">
    <source>
        <dbReference type="ARBA" id="ARBA00043219"/>
    </source>
</evidence>
<comment type="caution">
    <text evidence="14">The sequence shown here is derived from an EMBL/GenBank/DDBJ whole genome shotgun (WGS) entry which is preliminary data.</text>
</comment>
<evidence type="ECO:0000313" key="14">
    <source>
        <dbReference type="EMBL" id="GAX74302.1"/>
    </source>
</evidence>
<dbReference type="GO" id="GO:0004662">
    <property type="term" value="F:CAAX-protein geranylgeranyltransferase activity"/>
    <property type="evidence" value="ECO:0007669"/>
    <property type="project" value="UniProtKB-EC"/>
</dbReference>
<dbReference type="GO" id="GO:0004660">
    <property type="term" value="F:protein farnesyltransferase activity"/>
    <property type="evidence" value="ECO:0007669"/>
    <property type="project" value="UniProtKB-EC"/>
</dbReference>
<dbReference type="EC" id="2.5.1.58" evidence="4"/>
<dbReference type="PROSITE" id="PS51147">
    <property type="entry name" value="PFTA"/>
    <property type="match status" value="4"/>
</dbReference>
<dbReference type="PANTHER" id="PTHR11129:SF1">
    <property type="entry name" value="PROTEIN FARNESYLTRANSFERASE_GERANYLGERANYLTRANSFERASE TYPE-1 SUBUNIT ALPHA"/>
    <property type="match status" value="1"/>
</dbReference>